<sequence length="114" mass="12685">MSSKRDELIEKYVADIKDKFGDTPDKDLLTKVAIGLGPAIYNLDASKVSGSDDAELETVKNNFLIKKLGLSDGPQLMEAIKSVVEKYGASERNKHRAVIYYMLAKHFGKESVYN</sequence>
<gene>
    <name evidence="1" type="ORF">HYG79_17950</name>
</gene>
<dbReference type="SUPFAM" id="SSF158587">
    <property type="entry name" value="Jann4075-like"/>
    <property type="match status" value="1"/>
</dbReference>
<accession>A0A7H9AVG7</accession>
<keyword evidence="2" id="KW-1185">Reference proteome</keyword>
<dbReference type="EMBL" id="CP058595">
    <property type="protein sequence ID" value="QLG47162.1"/>
    <property type="molecule type" value="Genomic_DNA"/>
</dbReference>
<name>A0A7H9AVG7_9FLAO</name>
<evidence type="ECO:0000313" key="1">
    <source>
        <dbReference type="EMBL" id="QLG47162.1"/>
    </source>
</evidence>
<reference evidence="1 2" key="1">
    <citation type="journal article" date="2006" name="Int. J. Syst. Evol. Microbiol.">
        <title>Costertonia aggregata gen. nov., sp. nov., a mesophilic marine bacterium of the family Flavobacteriaceae, isolated from a mature biofilm.</title>
        <authorList>
            <person name="Kwon K.K."/>
            <person name="Lee Y.K."/>
            <person name="Lee H.K."/>
        </authorList>
    </citation>
    <scope>NUCLEOTIDE SEQUENCE [LARGE SCALE GENOMIC DNA]</scope>
    <source>
        <strain evidence="1 2">KCCM 42265</strain>
    </source>
</reference>
<dbReference type="Gene3D" id="1.10.238.120">
    <property type="entry name" value="Jann4075-like"/>
    <property type="match status" value="1"/>
</dbReference>
<dbReference type="RefSeq" id="WP_179243439.1">
    <property type="nucleotide sequence ID" value="NZ_CP058595.1"/>
</dbReference>
<protein>
    <submittedName>
        <fullName evidence="1">DUF2853 family protein</fullName>
    </submittedName>
</protein>
<evidence type="ECO:0000313" key="2">
    <source>
        <dbReference type="Proteomes" id="UP000509302"/>
    </source>
</evidence>
<dbReference type="InterPro" id="IPR021274">
    <property type="entry name" value="DUF2853"/>
</dbReference>
<dbReference type="AlphaFoldDB" id="A0A7H9AVG7"/>
<dbReference type="Proteomes" id="UP000509302">
    <property type="component" value="Chromosome"/>
</dbReference>
<organism evidence="1 2">
    <name type="scientific">Costertonia aggregata</name>
    <dbReference type="NCBI Taxonomy" id="343403"/>
    <lineage>
        <taxon>Bacteria</taxon>
        <taxon>Pseudomonadati</taxon>
        <taxon>Bacteroidota</taxon>
        <taxon>Flavobacteriia</taxon>
        <taxon>Flavobacteriales</taxon>
        <taxon>Flavobacteriaceae</taxon>
        <taxon>Costertonia</taxon>
    </lineage>
</organism>
<proteinExistence type="predicted"/>
<dbReference type="Pfam" id="PF11015">
    <property type="entry name" value="DUF2853"/>
    <property type="match status" value="1"/>
</dbReference>
<dbReference type="KEGG" id="cagg:HYG79_17950"/>
<dbReference type="InterPro" id="IPR023154">
    <property type="entry name" value="Jann4075-like_sf"/>
</dbReference>